<comment type="caution">
    <text evidence="1">The sequence shown here is derived from an EMBL/GenBank/DDBJ whole genome shotgun (WGS) entry which is preliminary data.</text>
</comment>
<protein>
    <submittedName>
        <fullName evidence="1">Uncharacterized protein</fullName>
    </submittedName>
</protein>
<dbReference type="EMBL" id="JAABNT010000003">
    <property type="protein sequence ID" value="NEK22115.1"/>
    <property type="molecule type" value="Genomic_DNA"/>
</dbReference>
<name>A0A6P0CA84_9RHOB</name>
<evidence type="ECO:0000313" key="1">
    <source>
        <dbReference type="EMBL" id="NEK22115.1"/>
    </source>
</evidence>
<evidence type="ECO:0000313" key="2">
    <source>
        <dbReference type="Proteomes" id="UP000468591"/>
    </source>
</evidence>
<accession>A0A6P0CA84</accession>
<dbReference type="Proteomes" id="UP000468591">
    <property type="component" value="Unassembled WGS sequence"/>
</dbReference>
<keyword evidence="2" id="KW-1185">Reference proteome</keyword>
<dbReference type="AlphaFoldDB" id="A0A6P0CA84"/>
<organism evidence="1 2">
    <name type="scientific">Sulfitobacter sediminilitoris</name>
    <dbReference type="NCBI Taxonomy" id="2698830"/>
    <lineage>
        <taxon>Bacteria</taxon>
        <taxon>Pseudomonadati</taxon>
        <taxon>Pseudomonadota</taxon>
        <taxon>Alphaproteobacteria</taxon>
        <taxon>Rhodobacterales</taxon>
        <taxon>Roseobacteraceae</taxon>
        <taxon>Sulfitobacter</taxon>
    </lineage>
</organism>
<reference evidence="1 2" key="1">
    <citation type="submission" date="2020-01" db="EMBL/GenBank/DDBJ databases">
        <title>Sulfitobacter sediminilitoris sp. nov., isolated from a tidal flat.</title>
        <authorList>
            <person name="Park S."/>
            <person name="Yoon J.-H."/>
        </authorList>
    </citation>
    <scope>NUCLEOTIDE SEQUENCE [LARGE SCALE GENOMIC DNA]</scope>
    <source>
        <strain evidence="1 2">JBTF-M27</strain>
    </source>
</reference>
<gene>
    <name evidence="1" type="ORF">GV827_06845</name>
</gene>
<proteinExistence type="predicted"/>
<sequence length="426" mass="46437">MWIKYKWKDGDTFEKLAKLSKVKNADVILGYPKNKHVLKLHKKKAGIPIGITVFIFDPKAKIYETKLKGKVIYFGEQEWGRVSKEQFKLMSTFLDGVKDRQDIIEAYHQRLSDARDHYTAIKWMLDEDHIVEPTKQRSKAQKAIINLGKAFRNNDPGAFHAALDTVDKDCRAYLAAVQDCDKALKLELAQDMSWLSTAGDFANGAATIALVILAAPATIPAAVLYGMGAGAAVSLTVDASKTVTTAAIGRKTPSLKEIGQNAASSALVGGLSSLFMAGMLRLAARPALTYLSSTRIVQSQAARLLAHPRIGALITRAFGDAALTMTKQELTVAVTFAVTKMMSRIGLTAFNKYFTTSKKVKDAVNGFAAKNSDELASTKEKDLGKVIASGIMEKGLIFTIVDDLVMANWKKFESDLISQIAVPTGR</sequence>
<dbReference type="RefSeq" id="WP_164353044.1">
    <property type="nucleotide sequence ID" value="NZ_JAABNT010000003.1"/>
</dbReference>